<proteinExistence type="predicted"/>
<feature type="signal peptide" evidence="2">
    <location>
        <begin position="1"/>
        <end position="21"/>
    </location>
</feature>
<dbReference type="Gene3D" id="2.40.10.10">
    <property type="entry name" value="Trypsin-like serine proteases"/>
    <property type="match status" value="2"/>
</dbReference>
<dbReference type="PROSITE" id="PS00134">
    <property type="entry name" value="TRYPSIN_HIS"/>
    <property type="match status" value="1"/>
</dbReference>
<name>A0ABQ5QMG7_9ACTN</name>
<sequence length="462" mass="48416">MCLSLLASAALVWVDPPAGLAAVTTAQPATDTQVAVITVDPTDGLDQLPADLATALDKAEVRADEDPENLAPPYVARATGRIVAPVVSTADSTKVAYAAGTIAVDLSTLPDEGTDDATAPGTTEGKEEEAATASAAPQTTAAEATFPRFYYPSTPVVKYSNSALSAVKDDVLTSDVPGVENIWATFIDAETNRVLVKASTVTEELRTALASRYAADELALLLTDEQQPTLLSRQSDSSPFWGGSRATTSTGGTTRWHCTIGFPWRYNGADYFITAGHCTGLNTYTWMPRYNTDIVGVVREDGWKNDTGSVKIDGQSYYTGDVSLVQLFYPYASGYSVYVGGAASNTSRTINGVASKSPKKGDKACSGGSVTGELCGWKVADGSTNVRYVGGTLGRNLAYAKKTGTCAAEGDSGGPIYSIRSDGRVTARGILSGGGKYNSTCTLFFSDIRVAEKSFPGAVKHI</sequence>
<accession>A0ABQ5QMG7</accession>
<evidence type="ECO:0000313" key="3">
    <source>
        <dbReference type="EMBL" id="GLH95434.1"/>
    </source>
</evidence>
<feature type="chain" id="PRO_5046732427" description="Serine protease" evidence="2">
    <location>
        <begin position="22"/>
        <end position="462"/>
    </location>
</feature>
<reference evidence="3" key="1">
    <citation type="submission" date="2022-12" db="EMBL/GenBank/DDBJ databases">
        <title>New Phytohabitans aurantiacus sp. RD004123 nov., an actinomycete isolated from soil.</title>
        <authorList>
            <person name="Triningsih D.W."/>
            <person name="Harunari E."/>
            <person name="Igarashi Y."/>
        </authorList>
    </citation>
    <scope>NUCLEOTIDE SEQUENCE</scope>
    <source>
        <strain evidence="3">RD004123</strain>
    </source>
</reference>
<organism evidence="3 4">
    <name type="scientific">Phytohabitans aurantiacus</name>
    <dbReference type="NCBI Taxonomy" id="3016789"/>
    <lineage>
        <taxon>Bacteria</taxon>
        <taxon>Bacillati</taxon>
        <taxon>Actinomycetota</taxon>
        <taxon>Actinomycetes</taxon>
        <taxon>Micromonosporales</taxon>
        <taxon>Micromonosporaceae</taxon>
    </lineage>
</organism>
<dbReference type="InterPro" id="IPR009003">
    <property type="entry name" value="Peptidase_S1_PA"/>
</dbReference>
<evidence type="ECO:0000313" key="4">
    <source>
        <dbReference type="Proteomes" id="UP001144280"/>
    </source>
</evidence>
<gene>
    <name evidence="3" type="ORF">Pa4123_07060</name>
</gene>
<comment type="caution">
    <text evidence="3">The sequence shown here is derived from an EMBL/GenBank/DDBJ whole genome shotgun (WGS) entry which is preliminary data.</text>
</comment>
<evidence type="ECO:0008006" key="5">
    <source>
        <dbReference type="Google" id="ProtNLM"/>
    </source>
</evidence>
<dbReference type="SUPFAM" id="SSF50494">
    <property type="entry name" value="Trypsin-like serine proteases"/>
    <property type="match status" value="1"/>
</dbReference>
<dbReference type="InterPro" id="IPR018114">
    <property type="entry name" value="TRYPSIN_HIS"/>
</dbReference>
<evidence type="ECO:0000256" key="2">
    <source>
        <dbReference type="SAM" id="SignalP"/>
    </source>
</evidence>
<dbReference type="CDD" id="cd21112">
    <property type="entry name" value="alphaLP-like"/>
    <property type="match status" value="1"/>
</dbReference>
<protein>
    <recommendedName>
        <fullName evidence="5">Serine protease</fullName>
    </recommendedName>
</protein>
<dbReference type="InterPro" id="IPR043504">
    <property type="entry name" value="Peptidase_S1_PA_chymotrypsin"/>
</dbReference>
<dbReference type="PROSITE" id="PS00135">
    <property type="entry name" value="TRYPSIN_SER"/>
    <property type="match status" value="1"/>
</dbReference>
<feature type="region of interest" description="Disordered" evidence="1">
    <location>
        <begin position="108"/>
        <end position="139"/>
    </location>
</feature>
<evidence type="ECO:0000256" key="1">
    <source>
        <dbReference type="SAM" id="MobiDB-lite"/>
    </source>
</evidence>
<dbReference type="Proteomes" id="UP001144280">
    <property type="component" value="Unassembled WGS sequence"/>
</dbReference>
<keyword evidence="4" id="KW-1185">Reference proteome</keyword>
<dbReference type="EMBL" id="BSDI01000002">
    <property type="protein sequence ID" value="GLH95434.1"/>
    <property type="molecule type" value="Genomic_DNA"/>
</dbReference>
<keyword evidence="2" id="KW-0732">Signal</keyword>
<dbReference type="InterPro" id="IPR033116">
    <property type="entry name" value="TRYPSIN_SER"/>
</dbReference>